<dbReference type="GO" id="GO:0006508">
    <property type="term" value="P:proteolysis"/>
    <property type="evidence" value="ECO:0007669"/>
    <property type="project" value="UniProtKB-KW"/>
</dbReference>
<evidence type="ECO:0000256" key="1">
    <source>
        <dbReference type="ARBA" id="ARBA00010541"/>
    </source>
</evidence>
<evidence type="ECO:0000259" key="4">
    <source>
        <dbReference type="SMART" id="SM00228"/>
    </source>
</evidence>
<dbReference type="InterPro" id="IPR001940">
    <property type="entry name" value="Peptidase_S1C"/>
</dbReference>
<gene>
    <name evidence="5" type="ORF">A2786_02090</name>
</gene>
<accession>A0A1G1VSE9</accession>
<dbReference type="PRINTS" id="PR00834">
    <property type="entry name" value="PROTEASES2C"/>
</dbReference>
<sequence>MRRFFIGLASGVLLVVVLLSGATMDRLWGIPLLDRLFSRQVGTIGGKSTLEQRILTEESAVIEVAEKVSPSVVTVSVVRQSDSFDPLSDPFGSLRLPGRGQPATQDRDIGSGFIIDADGLVVTNKHVVDDPSETYRVATKDDTVYEVKKIYRDPTNDLAILKIDPPAGGLRPIELGDSGALKVGQFVIAIGTALGEFRHTVTTGVISGLGRGIQAGDPFSVTVEELDNVIQTDAAINPGNSGGPLLNSAGQVIGVNAAIAGGAENIGFAIPINVVKASLETFNATGKFSRAFLGVRYQMIPKESALLNEVPQGAYVIDVVEGSPADGAGIEQQDIITAFDGQDVNTDGGLAAIIGKKKVGDRVSFQVWRDGKTLDLSVVLGEAGE</sequence>
<organism evidence="5 6">
    <name type="scientific">Candidatus Chisholmbacteria bacterium RIFCSPHIGHO2_01_FULL_52_32</name>
    <dbReference type="NCBI Taxonomy" id="1797591"/>
    <lineage>
        <taxon>Bacteria</taxon>
        <taxon>Candidatus Chisholmiibacteriota</taxon>
    </lineage>
</organism>
<proteinExistence type="inferred from homology"/>
<dbReference type="GO" id="GO:0004252">
    <property type="term" value="F:serine-type endopeptidase activity"/>
    <property type="evidence" value="ECO:0007669"/>
    <property type="project" value="InterPro"/>
</dbReference>
<dbReference type="InterPro" id="IPR043504">
    <property type="entry name" value="Peptidase_S1_PA_chymotrypsin"/>
</dbReference>
<dbReference type="Proteomes" id="UP000179233">
    <property type="component" value="Unassembled WGS sequence"/>
</dbReference>
<dbReference type="SMART" id="SM00228">
    <property type="entry name" value="PDZ"/>
    <property type="match status" value="1"/>
</dbReference>
<dbReference type="PANTHER" id="PTHR43343">
    <property type="entry name" value="PEPTIDASE S12"/>
    <property type="match status" value="1"/>
</dbReference>
<comment type="similarity">
    <text evidence="1">Belongs to the peptidase S1C family.</text>
</comment>
<comment type="caution">
    <text evidence="5">The sequence shown here is derived from an EMBL/GenBank/DDBJ whole genome shotgun (WGS) entry which is preliminary data.</text>
</comment>
<dbReference type="EMBL" id="MHCJ01000003">
    <property type="protein sequence ID" value="OGY18290.1"/>
    <property type="molecule type" value="Genomic_DNA"/>
</dbReference>
<feature type="domain" description="PDZ" evidence="4">
    <location>
        <begin position="291"/>
        <end position="371"/>
    </location>
</feature>
<dbReference type="InterPro" id="IPR001478">
    <property type="entry name" value="PDZ"/>
</dbReference>
<reference evidence="5 6" key="1">
    <citation type="journal article" date="2016" name="Nat. Commun.">
        <title>Thousands of microbial genomes shed light on interconnected biogeochemical processes in an aquifer system.</title>
        <authorList>
            <person name="Anantharaman K."/>
            <person name="Brown C.T."/>
            <person name="Hug L.A."/>
            <person name="Sharon I."/>
            <person name="Castelle C.J."/>
            <person name="Probst A.J."/>
            <person name="Thomas B.C."/>
            <person name="Singh A."/>
            <person name="Wilkins M.J."/>
            <person name="Karaoz U."/>
            <person name="Brodie E.L."/>
            <person name="Williams K.H."/>
            <person name="Hubbard S.S."/>
            <person name="Banfield J.F."/>
        </authorList>
    </citation>
    <scope>NUCLEOTIDE SEQUENCE [LARGE SCALE GENOMIC DNA]</scope>
</reference>
<keyword evidence="3" id="KW-0378">Hydrolase</keyword>
<dbReference type="PANTHER" id="PTHR43343:SF3">
    <property type="entry name" value="PROTEASE DO-LIKE 8, CHLOROPLASTIC"/>
    <property type="match status" value="1"/>
</dbReference>
<keyword evidence="2" id="KW-0645">Protease</keyword>
<dbReference type="InterPro" id="IPR009003">
    <property type="entry name" value="Peptidase_S1_PA"/>
</dbReference>
<evidence type="ECO:0000256" key="2">
    <source>
        <dbReference type="ARBA" id="ARBA00022670"/>
    </source>
</evidence>
<dbReference type="InterPro" id="IPR036034">
    <property type="entry name" value="PDZ_sf"/>
</dbReference>
<protein>
    <recommendedName>
        <fullName evidence="4">PDZ domain-containing protein</fullName>
    </recommendedName>
</protein>
<evidence type="ECO:0000313" key="6">
    <source>
        <dbReference type="Proteomes" id="UP000179233"/>
    </source>
</evidence>
<dbReference type="SUPFAM" id="SSF50156">
    <property type="entry name" value="PDZ domain-like"/>
    <property type="match status" value="1"/>
</dbReference>
<dbReference type="Gene3D" id="2.40.10.10">
    <property type="entry name" value="Trypsin-like serine proteases"/>
    <property type="match status" value="2"/>
</dbReference>
<dbReference type="Pfam" id="PF13180">
    <property type="entry name" value="PDZ_2"/>
    <property type="match status" value="1"/>
</dbReference>
<dbReference type="InterPro" id="IPR051201">
    <property type="entry name" value="Chloro_Bact_Ser_Proteases"/>
</dbReference>
<name>A0A1G1VSE9_9BACT</name>
<dbReference type="Gene3D" id="2.30.42.10">
    <property type="match status" value="1"/>
</dbReference>
<dbReference type="SUPFAM" id="SSF50494">
    <property type="entry name" value="Trypsin-like serine proteases"/>
    <property type="match status" value="1"/>
</dbReference>
<dbReference type="Pfam" id="PF13365">
    <property type="entry name" value="Trypsin_2"/>
    <property type="match status" value="1"/>
</dbReference>
<dbReference type="AlphaFoldDB" id="A0A1G1VSE9"/>
<evidence type="ECO:0000313" key="5">
    <source>
        <dbReference type="EMBL" id="OGY18290.1"/>
    </source>
</evidence>
<evidence type="ECO:0000256" key="3">
    <source>
        <dbReference type="ARBA" id="ARBA00022801"/>
    </source>
</evidence>